<organism evidence="4 5">
    <name type="scientific">Fontibacillus phaseoli</name>
    <dbReference type="NCBI Taxonomy" id="1416533"/>
    <lineage>
        <taxon>Bacteria</taxon>
        <taxon>Bacillati</taxon>
        <taxon>Bacillota</taxon>
        <taxon>Bacilli</taxon>
        <taxon>Bacillales</taxon>
        <taxon>Paenibacillaceae</taxon>
        <taxon>Fontibacillus</taxon>
    </lineage>
</organism>
<proteinExistence type="predicted"/>
<dbReference type="OrthoDB" id="9803035at2"/>
<dbReference type="Pfam" id="PF01553">
    <property type="entry name" value="Acyltransferase"/>
    <property type="match status" value="1"/>
</dbReference>
<accession>A0A369BRE6</accession>
<dbReference type="SUPFAM" id="SSF69593">
    <property type="entry name" value="Glycerol-3-phosphate (1)-acyltransferase"/>
    <property type="match status" value="1"/>
</dbReference>
<evidence type="ECO:0000313" key="5">
    <source>
        <dbReference type="Proteomes" id="UP000253090"/>
    </source>
</evidence>
<evidence type="ECO:0000256" key="1">
    <source>
        <dbReference type="ARBA" id="ARBA00022679"/>
    </source>
</evidence>
<dbReference type="InterPro" id="IPR002123">
    <property type="entry name" value="Plipid/glycerol_acylTrfase"/>
</dbReference>
<dbReference type="CDD" id="cd07989">
    <property type="entry name" value="LPLAT_AGPAT-like"/>
    <property type="match status" value="1"/>
</dbReference>
<sequence length="199" mass="21694">MIYVFCRGVLRLIYKLLFRLEASGKEHVPAEGGVLLCSNHISLLDPPTIGILLKRKVHFMAKKELFNIIGFGWLIKKLGAFPVKRGGVSKESIKTSLTLLREGHVMGIFPEGTRSKGEDGGIGKRGAATFALRSDAAVIPVAIIGNYKLFRKTRVIYGAPVDLSAFKEEKGSDSAELATEAIMSRIAELKQQGTSKVHA</sequence>
<dbReference type="GO" id="GO:0006654">
    <property type="term" value="P:phosphatidic acid biosynthetic process"/>
    <property type="evidence" value="ECO:0007669"/>
    <property type="project" value="TreeGrafter"/>
</dbReference>
<evidence type="ECO:0000313" key="4">
    <source>
        <dbReference type="EMBL" id="RCX23238.1"/>
    </source>
</evidence>
<keyword evidence="2 4" id="KW-0012">Acyltransferase</keyword>
<dbReference type="SMART" id="SM00563">
    <property type="entry name" value="PlsC"/>
    <property type="match status" value="1"/>
</dbReference>
<keyword evidence="5" id="KW-1185">Reference proteome</keyword>
<dbReference type="RefSeq" id="WP_114495146.1">
    <property type="nucleotide sequence ID" value="NZ_QPJW01000001.1"/>
</dbReference>
<dbReference type="Proteomes" id="UP000253090">
    <property type="component" value="Unassembled WGS sequence"/>
</dbReference>
<gene>
    <name evidence="4" type="ORF">DFP94_101835</name>
</gene>
<evidence type="ECO:0000259" key="3">
    <source>
        <dbReference type="SMART" id="SM00563"/>
    </source>
</evidence>
<name>A0A369BRE6_9BACL</name>
<comment type="caution">
    <text evidence="4">The sequence shown here is derived from an EMBL/GenBank/DDBJ whole genome shotgun (WGS) entry which is preliminary data.</text>
</comment>
<dbReference type="PANTHER" id="PTHR10434:SF11">
    <property type="entry name" value="1-ACYL-SN-GLYCEROL-3-PHOSPHATE ACYLTRANSFERASE"/>
    <property type="match status" value="1"/>
</dbReference>
<dbReference type="PANTHER" id="PTHR10434">
    <property type="entry name" value="1-ACYL-SN-GLYCEROL-3-PHOSPHATE ACYLTRANSFERASE"/>
    <property type="match status" value="1"/>
</dbReference>
<evidence type="ECO:0000256" key="2">
    <source>
        <dbReference type="ARBA" id="ARBA00023315"/>
    </source>
</evidence>
<protein>
    <submittedName>
        <fullName evidence="4">1-acyl-sn-glycerol-3-phosphate acyltransferase</fullName>
    </submittedName>
</protein>
<keyword evidence="1 4" id="KW-0808">Transferase</keyword>
<feature type="domain" description="Phospholipid/glycerol acyltransferase" evidence="3">
    <location>
        <begin position="34"/>
        <end position="146"/>
    </location>
</feature>
<dbReference type="GO" id="GO:0003841">
    <property type="term" value="F:1-acylglycerol-3-phosphate O-acyltransferase activity"/>
    <property type="evidence" value="ECO:0007669"/>
    <property type="project" value="TreeGrafter"/>
</dbReference>
<reference evidence="4 5" key="1">
    <citation type="submission" date="2018-07" db="EMBL/GenBank/DDBJ databases">
        <title>Genomic Encyclopedia of Type Strains, Phase III (KMG-III): the genomes of soil and plant-associated and newly described type strains.</title>
        <authorList>
            <person name="Whitman W."/>
        </authorList>
    </citation>
    <scope>NUCLEOTIDE SEQUENCE [LARGE SCALE GENOMIC DNA]</scope>
    <source>
        <strain evidence="4 5">CECT 8333</strain>
    </source>
</reference>
<dbReference type="AlphaFoldDB" id="A0A369BRE6"/>
<dbReference type="EMBL" id="QPJW01000001">
    <property type="protein sequence ID" value="RCX23238.1"/>
    <property type="molecule type" value="Genomic_DNA"/>
</dbReference>